<dbReference type="AlphaFoldDB" id="A0A6S6S980"/>
<sequence>MWCCHRCNQNKDNNFEIDNSQVEYEESFKDKIHTSSKNYQEIEKPKMIHPEFESVLTKLRFNNGIIASDDERIKYIIETCGLDRDALNEERKTIIDDFIKVISDKELKNESISETLQELMNDFKKQEKEFIALRYWMLKNYKSLVEAR</sequence>
<reference evidence="2" key="1">
    <citation type="submission" date="2020-01" db="EMBL/GenBank/DDBJ databases">
        <authorList>
            <person name="Meier V. D."/>
            <person name="Meier V D."/>
        </authorList>
    </citation>
    <scope>NUCLEOTIDE SEQUENCE</scope>
    <source>
        <strain evidence="2">HLG_WM_MAG_02</strain>
    </source>
</reference>
<dbReference type="EMBL" id="CACVAZ010000007">
    <property type="protein sequence ID" value="CAA6802756.1"/>
    <property type="molecule type" value="Genomic_DNA"/>
</dbReference>
<keyword evidence="1" id="KW-0175">Coiled coil</keyword>
<feature type="coiled-coil region" evidence="1">
    <location>
        <begin position="102"/>
        <end position="129"/>
    </location>
</feature>
<name>A0A6S6S980_9BACT</name>
<accession>A0A6S6S980</accession>
<evidence type="ECO:0000256" key="1">
    <source>
        <dbReference type="SAM" id="Coils"/>
    </source>
</evidence>
<protein>
    <submittedName>
        <fullName evidence="2">TIGR02646 family protein</fullName>
    </submittedName>
</protein>
<organism evidence="2">
    <name type="scientific">uncultured Sulfurovum sp</name>
    <dbReference type="NCBI Taxonomy" id="269237"/>
    <lineage>
        <taxon>Bacteria</taxon>
        <taxon>Pseudomonadati</taxon>
        <taxon>Campylobacterota</taxon>
        <taxon>Epsilonproteobacteria</taxon>
        <taxon>Campylobacterales</taxon>
        <taxon>Sulfurovaceae</taxon>
        <taxon>Sulfurovum</taxon>
        <taxon>environmental samples</taxon>
    </lineage>
</organism>
<proteinExistence type="predicted"/>
<evidence type="ECO:0000313" key="2">
    <source>
        <dbReference type="EMBL" id="CAA6802756.1"/>
    </source>
</evidence>
<gene>
    <name evidence="2" type="ORF">HELGO_WM28737</name>
</gene>